<proteinExistence type="predicted"/>
<dbReference type="GO" id="GO:0007165">
    <property type="term" value="P:signal transduction"/>
    <property type="evidence" value="ECO:0007669"/>
    <property type="project" value="UniProtKB-KW"/>
</dbReference>
<dbReference type="Pfam" id="PF00015">
    <property type="entry name" value="MCPsignal"/>
    <property type="match status" value="1"/>
</dbReference>
<comment type="caution">
    <text evidence="3">The sequence shown here is derived from an EMBL/GenBank/DDBJ whole genome shotgun (WGS) entry which is preliminary data.</text>
</comment>
<gene>
    <name evidence="3" type="ORF">HLH36_18470</name>
</gene>
<dbReference type="InterPro" id="IPR004089">
    <property type="entry name" value="MCPsignal_dom"/>
</dbReference>
<dbReference type="AlphaFoldDB" id="A0A7W4IWS6"/>
<dbReference type="Proteomes" id="UP000559860">
    <property type="component" value="Unassembled WGS sequence"/>
</dbReference>
<sequence length="32" mass="3397">MKAAVEAVRAGERGSGFPIVARAVRVLARRTT</sequence>
<evidence type="ECO:0000256" key="1">
    <source>
        <dbReference type="PROSITE-ProRule" id="PRU00284"/>
    </source>
</evidence>
<evidence type="ECO:0000313" key="3">
    <source>
        <dbReference type="EMBL" id="MBB2170303.1"/>
    </source>
</evidence>
<protein>
    <recommendedName>
        <fullName evidence="2">Methyl-accepting transducer domain-containing protein</fullName>
    </recommendedName>
</protein>
<feature type="domain" description="Methyl-accepting transducer" evidence="2">
    <location>
        <begin position="1"/>
        <end position="32"/>
    </location>
</feature>
<dbReference type="PROSITE" id="PS50111">
    <property type="entry name" value="CHEMOTAXIS_TRANSDUC_2"/>
    <property type="match status" value="1"/>
</dbReference>
<dbReference type="EMBL" id="JABEQD010000021">
    <property type="protein sequence ID" value="MBB2170303.1"/>
    <property type="molecule type" value="Genomic_DNA"/>
</dbReference>
<evidence type="ECO:0000313" key="4">
    <source>
        <dbReference type="Proteomes" id="UP000559860"/>
    </source>
</evidence>
<keyword evidence="4" id="KW-1185">Reference proteome</keyword>
<dbReference type="Gene3D" id="1.10.287.950">
    <property type="entry name" value="Methyl-accepting chemotaxis protein"/>
    <property type="match status" value="1"/>
</dbReference>
<keyword evidence="1" id="KW-0807">Transducer</keyword>
<accession>A0A7W4IWS6</accession>
<reference evidence="3 4" key="1">
    <citation type="submission" date="2020-04" db="EMBL/GenBank/DDBJ databases">
        <title>Description of novel Gluconacetobacter.</title>
        <authorList>
            <person name="Sombolestani A."/>
        </authorList>
    </citation>
    <scope>NUCLEOTIDE SEQUENCE [LARGE SCALE GENOMIC DNA]</scope>
    <source>
        <strain evidence="3 4">LMG 27801</strain>
    </source>
</reference>
<evidence type="ECO:0000259" key="2">
    <source>
        <dbReference type="PROSITE" id="PS50111"/>
    </source>
</evidence>
<dbReference type="RefSeq" id="WP_182987754.1">
    <property type="nucleotide sequence ID" value="NZ_JABEQD010000021.1"/>
</dbReference>
<name>A0A7W4IWS6_9PROT</name>
<dbReference type="GO" id="GO:0016020">
    <property type="term" value="C:membrane"/>
    <property type="evidence" value="ECO:0007669"/>
    <property type="project" value="InterPro"/>
</dbReference>
<organism evidence="3 4">
    <name type="scientific">Gluconacetobacter aggeris</name>
    <dbReference type="NCBI Taxonomy" id="1286186"/>
    <lineage>
        <taxon>Bacteria</taxon>
        <taxon>Pseudomonadati</taxon>
        <taxon>Pseudomonadota</taxon>
        <taxon>Alphaproteobacteria</taxon>
        <taxon>Acetobacterales</taxon>
        <taxon>Acetobacteraceae</taxon>
        <taxon>Gluconacetobacter</taxon>
    </lineage>
</organism>
<dbReference type="SUPFAM" id="SSF58104">
    <property type="entry name" value="Methyl-accepting chemotaxis protein (MCP) signaling domain"/>
    <property type="match status" value="1"/>
</dbReference>